<reference evidence="3" key="1">
    <citation type="submission" date="2015-07" db="EMBL/GenBank/DDBJ databases">
        <title>Transcriptome Assembly of Anthurium amnicola.</title>
        <authorList>
            <person name="Suzuki J."/>
        </authorList>
    </citation>
    <scope>NUCLEOTIDE SEQUENCE</scope>
</reference>
<gene>
    <name evidence="3" type="ORF">g.11676</name>
</gene>
<proteinExistence type="predicted"/>
<feature type="transmembrane region" description="Helical" evidence="2">
    <location>
        <begin position="66"/>
        <end position="88"/>
    </location>
</feature>
<feature type="compositionally biased region" description="Low complexity" evidence="1">
    <location>
        <begin position="176"/>
        <end position="211"/>
    </location>
</feature>
<feature type="compositionally biased region" description="Polar residues" evidence="1">
    <location>
        <begin position="158"/>
        <end position="175"/>
    </location>
</feature>
<protein>
    <submittedName>
        <fullName evidence="3">Uncharacterized protein</fullName>
    </submittedName>
</protein>
<dbReference type="AlphaFoldDB" id="A0A1D1XSP1"/>
<accession>A0A1D1XSP1</accession>
<evidence type="ECO:0000313" key="3">
    <source>
        <dbReference type="EMBL" id="JAT45387.1"/>
    </source>
</evidence>
<sequence>NPIDSNNPNNSSDPNYPSFPNDPNNPPITTTPSGITDPSNSASAIPTSMSNAVSALPQEGGQKLSVAGISVIVTLLIGVAVLVGLAVYRKRNNLRRGAVRLYDEPDQNDPSIEPMVEPRPRYLSSISNMRSFRVPSMPPKVQLSRLSSATILLPFRDNNPTSANKNVNNNYLSPLNTNVNNNYSAPSNNNVNNNYLSPPNNNNNNYLSPYTRVHPQPSPTSSTSFTISDYQGPDSQKTDSTQSMQSLESSFPIPPQRAISDDYNNTTSTSATFGDMYNLKIV</sequence>
<keyword evidence="2" id="KW-0812">Transmembrane</keyword>
<evidence type="ECO:0000256" key="2">
    <source>
        <dbReference type="SAM" id="Phobius"/>
    </source>
</evidence>
<dbReference type="EMBL" id="GDJX01022549">
    <property type="protein sequence ID" value="JAT45387.1"/>
    <property type="molecule type" value="Transcribed_RNA"/>
</dbReference>
<feature type="non-terminal residue" evidence="3">
    <location>
        <position position="1"/>
    </location>
</feature>
<feature type="compositionally biased region" description="Low complexity" evidence="1">
    <location>
        <begin position="1"/>
        <end position="39"/>
    </location>
</feature>
<name>A0A1D1XSP1_9ARAE</name>
<keyword evidence="2" id="KW-0472">Membrane</keyword>
<organism evidence="3">
    <name type="scientific">Anthurium amnicola</name>
    <dbReference type="NCBI Taxonomy" id="1678845"/>
    <lineage>
        <taxon>Eukaryota</taxon>
        <taxon>Viridiplantae</taxon>
        <taxon>Streptophyta</taxon>
        <taxon>Embryophyta</taxon>
        <taxon>Tracheophyta</taxon>
        <taxon>Spermatophyta</taxon>
        <taxon>Magnoliopsida</taxon>
        <taxon>Liliopsida</taxon>
        <taxon>Araceae</taxon>
        <taxon>Pothoideae</taxon>
        <taxon>Potheae</taxon>
        <taxon>Anthurium</taxon>
    </lineage>
</organism>
<feature type="compositionally biased region" description="Polar residues" evidence="1">
    <location>
        <begin position="233"/>
        <end position="249"/>
    </location>
</feature>
<evidence type="ECO:0000256" key="1">
    <source>
        <dbReference type="SAM" id="MobiDB-lite"/>
    </source>
</evidence>
<feature type="compositionally biased region" description="Low complexity" evidence="1">
    <location>
        <begin position="219"/>
        <end position="228"/>
    </location>
</feature>
<feature type="region of interest" description="Disordered" evidence="1">
    <location>
        <begin position="157"/>
        <end position="269"/>
    </location>
</feature>
<keyword evidence="2" id="KW-1133">Transmembrane helix</keyword>
<feature type="region of interest" description="Disordered" evidence="1">
    <location>
        <begin position="1"/>
        <end position="46"/>
    </location>
</feature>